<evidence type="ECO:0000313" key="2">
    <source>
        <dbReference type="Proteomes" id="UP000053268"/>
    </source>
</evidence>
<protein>
    <submittedName>
        <fullName evidence="1">Mediator of RNA polymerase II transcription subunit 13</fullName>
    </submittedName>
</protein>
<dbReference type="AlphaFoldDB" id="A0A194QNC3"/>
<keyword evidence="2" id="KW-1185">Reference proteome</keyword>
<reference evidence="1 2" key="1">
    <citation type="journal article" date="2015" name="Nat. Commun.">
        <title>Outbred genome sequencing and CRISPR/Cas9 gene editing in butterflies.</title>
        <authorList>
            <person name="Li X."/>
            <person name="Fan D."/>
            <person name="Zhang W."/>
            <person name="Liu G."/>
            <person name="Zhang L."/>
            <person name="Zhao L."/>
            <person name="Fang X."/>
            <person name="Chen L."/>
            <person name="Dong Y."/>
            <person name="Chen Y."/>
            <person name="Ding Y."/>
            <person name="Zhao R."/>
            <person name="Feng M."/>
            <person name="Zhu Y."/>
            <person name="Feng Y."/>
            <person name="Jiang X."/>
            <person name="Zhu D."/>
            <person name="Xiang H."/>
            <person name="Feng X."/>
            <person name="Li S."/>
            <person name="Wang J."/>
            <person name="Zhang G."/>
            <person name="Kronforst M.R."/>
            <person name="Wang W."/>
        </authorList>
    </citation>
    <scope>NUCLEOTIDE SEQUENCE [LARGE SCALE GENOMIC DNA]</scope>
    <source>
        <strain evidence="1">Ya'a_city_454_Px</strain>
        <tissue evidence="1">Whole body</tissue>
    </source>
</reference>
<dbReference type="Proteomes" id="UP000053268">
    <property type="component" value="Unassembled WGS sequence"/>
</dbReference>
<sequence>MTHQNHQTNGASLEDCHTNFFALISAAAAVAGGRGRGHVMWVKITGVNSAQHLRAHTYPSPTPHRPAADNFLLYVFRHVIEFQRT</sequence>
<dbReference type="EMBL" id="KQ458793">
    <property type="protein sequence ID" value="KPJ04986.1"/>
    <property type="molecule type" value="Genomic_DNA"/>
</dbReference>
<gene>
    <name evidence="1" type="ORF">RR46_04102</name>
</gene>
<proteinExistence type="predicted"/>
<name>A0A194QNC3_PAPXU</name>
<organism evidence="1 2">
    <name type="scientific">Papilio xuthus</name>
    <name type="common">Asian swallowtail butterfly</name>
    <dbReference type="NCBI Taxonomy" id="66420"/>
    <lineage>
        <taxon>Eukaryota</taxon>
        <taxon>Metazoa</taxon>
        <taxon>Ecdysozoa</taxon>
        <taxon>Arthropoda</taxon>
        <taxon>Hexapoda</taxon>
        <taxon>Insecta</taxon>
        <taxon>Pterygota</taxon>
        <taxon>Neoptera</taxon>
        <taxon>Endopterygota</taxon>
        <taxon>Lepidoptera</taxon>
        <taxon>Glossata</taxon>
        <taxon>Ditrysia</taxon>
        <taxon>Papilionoidea</taxon>
        <taxon>Papilionidae</taxon>
        <taxon>Papilioninae</taxon>
        <taxon>Papilio</taxon>
    </lineage>
</organism>
<dbReference type="STRING" id="66420.A0A194QNC3"/>
<evidence type="ECO:0000313" key="1">
    <source>
        <dbReference type="EMBL" id="KPJ04986.1"/>
    </source>
</evidence>
<accession>A0A194QNC3</accession>